<dbReference type="SUPFAM" id="SSF53146">
    <property type="entry name" value="Nitrogenase accessory factor-like"/>
    <property type="match status" value="1"/>
</dbReference>
<dbReference type="AlphaFoldDB" id="A0A366I4M7"/>
<evidence type="ECO:0000259" key="1">
    <source>
        <dbReference type="Pfam" id="PF02579"/>
    </source>
</evidence>
<organism evidence="2 3">
    <name type="scientific">Alkalibaculum bacchi</name>
    <dbReference type="NCBI Taxonomy" id="645887"/>
    <lineage>
        <taxon>Bacteria</taxon>
        <taxon>Bacillati</taxon>
        <taxon>Bacillota</taxon>
        <taxon>Clostridia</taxon>
        <taxon>Eubacteriales</taxon>
        <taxon>Eubacteriaceae</taxon>
        <taxon>Alkalibaculum</taxon>
    </lineage>
</organism>
<protein>
    <submittedName>
        <fullName evidence="2">Putative Fe-Mo cluster-binding NifX family protein</fullName>
    </submittedName>
</protein>
<name>A0A366I4M7_9FIRM</name>
<sequence length="123" mass="13301">MIIGIATEGHNISEHFGKCQYFSIVEVGDGCLATKRVVDATGFQHGMLPIFLSTYGVKTVIVDGIGGGMYQKLKEQGFEIFVGVKGDIDKAIQDYIDGTLESKLPSCSGHSHEGHSHNCRCSH</sequence>
<dbReference type="PANTHER" id="PTHR42983:SF1">
    <property type="entry name" value="IRON-MOLYBDENUM PROTEIN"/>
    <property type="match status" value="1"/>
</dbReference>
<dbReference type="CDD" id="cd00851">
    <property type="entry name" value="MTH1175"/>
    <property type="match status" value="1"/>
</dbReference>
<evidence type="ECO:0000313" key="3">
    <source>
        <dbReference type="Proteomes" id="UP000253490"/>
    </source>
</evidence>
<dbReference type="InterPro" id="IPR036105">
    <property type="entry name" value="DiNase_FeMo-co_biosyn_sf"/>
</dbReference>
<dbReference type="Pfam" id="PF02579">
    <property type="entry name" value="Nitro_FeMo-Co"/>
    <property type="match status" value="1"/>
</dbReference>
<dbReference type="RefSeq" id="WP_113921211.1">
    <property type="nucleotide sequence ID" value="NZ_CALNCS010000206.1"/>
</dbReference>
<dbReference type="EMBL" id="QNRX01000014">
    <property type="protein sequence ID" value="RBP61387.1"/>
    <property type="molecule type" value="Genomic_DNA"/>
</dbReference>
<dbReference type="PANTHER" id="PTHR42983">
    <property type="entry name" value="DINITROGENASE IRON-MOLYBDENUM COFACTOR PROTEIN-RELATED"/>
    <property type="match status" value="1"/>
</dbReference>
<evidence type="ECO:0000313" key="2">
    <source>
        <dbReference type="EMBL" id="RBP61387.1"/>
    </source>
</evidence>
<dbReference type="OrthoDB" id="280278at2"/>
<feature type="domain" description="Dinitrogenase iron-molybdenum cofactor biosynthesis" evidence="1">
    <location>
        <begin position="9"/>
        <end position="96"/>
    </location>
</feature>
<comment type="caution">
    <text evidence="2">The sequence shown here is derived from an EMBL/GenBank/DDBJ whole genome shotgun (WGS) entry which is preliminary data.</text>
</comment>
<dbReference type="Proteomes" id="UP000253490">
    <property type="component" value="Unassembled WGS sequence"/>
</dbReference>
<gene>
    <name evidence="2" type="ORF">DES36_11471</name>
</gene>
<dbReference type="Gene3D" id="3.30.420.130">
    <property type="entry name" value="Dinitrogenase iron-molybdenum cofactor biosynthesis domain"/>
    <property type="match status" value="1"/>
</dbReference>
<dbReference type="InterPro" id="IPR003731">
    <property type="entry name" value="Di-Nase_FeMo-co_biosynth"/>
</dbReference>
<keyword evidence="3" id="KW-1185">Reference proteome</keyword>
<reference evidence="2 3" key="1">
    <citation type="submission" date="2018-06" db="EMBL/GenBank/DDBJ databases">
        <title>Genomic Encyclopedia of Type Strains, Phase IV (KMG-IV): sequencing the most valuable type-strain genomes for metagenomic binning, comparative biology and taxonomic classification.</title>
        <authorList>
            <person name="Goeker M."/>
        </authorList>
    </citation>
    <scope>NUCLEOTIDE SEQUENCE [LARGE SCALE GENOMIC DNA]</scope>
    <source>
        <strain evidence="2 3">DSM 22112</strain>
    </source>
</reference>
<accession>A0A366I4M7</accession>
<proteinExistence type="predicted"/>
<dbReference type="InterPro" id="IPR033913">
    <property type="entry name" value="MTH1175_dom"/>
</dbReference>